<dbReference type="Proteomes" id="UP000289333">
    <property type="component" value="Segment"/>
</dbReference>
<dbReference type="GeneID" id="41701407"/>
<keyword evidence="2" id="KW-1185">Reference proteome</keyword>
<organism evidence="1">
    <name type="scientific">Tomelloso virus</name>
    <dbReference type="NCBI Taxonomy" id="2053981"/>
    <lineage>
        <taxon>Viruses</taxon>
        <taxon>Viruses incertae sedis</taxon>
        <taxon>Naldaviricetes</taxon>
        <taxon>Lefavirales</taxon>
        <taxon>Nudiviridae</taxon>
        <taxon>Alphanudivirus</taxon>
        <taxon>Alphanudivirus alterdromelanogasteris</taxon>
    </lineage>
</organism>
<name>A0A2H4T2U0_9VIRU</name>
<evidence type="ECO:0000313" key="1">
    <source>
        <dbReference type="EMBL" id="ATY70237.1"/>
    </source>
</evidence>
<evidence type="ECO:0000313" key="2">
    <source>
        <dbReference type="Proteomes" id="UP000289333"/>
    </source>
</evidence>
<dbReference type="OrthoDB" id="15222at10239"/>
<sequence length="210" mass="24182">MSSDSIDRVLKRRAIDCGKLIAVKRSKNELNVPLPQAGYSMSLISIPYLRCQTQVDIHAVVSLALLNHRSPILEAYGNKLFIMTINVSRFLYTLEAITLRNENTFRSPPIQQALEFYVKTDLKYRCKKVPPNQQFSQFLHRLQSCGYIEYIFDLAREVNVNIDYIVDSKVAARYIKSDDELENPPIGYLTVIHESNTEWYVKTAKDSILC</sequence>
<reference evidence="1" key="1">
    <citation type="journal article" date="2021" name="Virus">
        <title>The discovery, distribution and diversity of DNA viruses associated with Drosophila melanogaster in Europe.</title>
        <authorList>
            <person name="Wallace M.A."/>
            <person name="Coffman K.A."/>
            <person name="Gilbert C."/>
            <person name="Ravindran S."/>
            <person name="Albery G.F."/>
            <person name="Abbott J."/>
            <person name="Argyridou E."/>
            <person name="Bellosta P."/>
            <person name="Betancourt A.J."/>
            <person name="Colinet H."/>
            <person name="Eric K."/>
            <person name="Glaser-Schmitt A."/>
            <person name="Grath S."/>
            <person name="Jelic M."/>
            <person name="Kankare M."/>
            <person name="Kozeretska I."/>
            <person name="Loeschcke V."/>
            <person name="Montchamp-Moreau C."/>
            <person name="Ometto L."/>
            <person name="Onder B.S."/>
            <person name="Orengo D.J."/>
            <person name="Parsch J."/>
            <person name="Pascual M."/>
            <person name="Patenkovic A."/>
            <person name="Puerma E."/>
            <person name="Ritchie M.G."/>
            <person name="Rota-Stabelli O."/>
            <person name="Schou M.F."/>
            <person name="Serga S.V."/>
            <person name="Stamenkovic-Radak M."/>
            <person name="Tanaskovic M."/>
            <person name="Veselinovic M.S."/>
            <person name="Vieira J."/>
            <person name="Vieira C.P."/>
            <person name="Kapun M."/>
            <person name="Flatt T."/>
            <person name="Gonzalez J."/>
            <person name="Staubach F."/>
            <person name="Obbard D.J."/>
        </authorList>
    </citation>
    <scope>NUCLEOTIDE SEQUENCE</scope>
    <source>
        <strain evidence="1">DrosEU28 Tomelloso 2015</strain>
    </source>
</reference>
<accession>A0A2H4T2U0</accession>
<dbReference type="KEGG" id="vg:41701407"/>
<dbReference type="RefSeq" id="YP_009553417.1">
    <property type="nucleotide sequence ID" value="NC_040789.1"/>
</dbReference>
<proteinExistence type="predicted"/>
<dbReference type="EMBL" id="KY457233">
    <property type="protein sequence ID" value="ATY70237.1"/>
    <property type="molecule type" value="Genomic_DNA"/>
</dbReference>
<protein>
    <submittedName>
        <fullName evidence="1">GrBNV gp84-like protein</fullName>
    </submittedName>
</protein>